<dbReference type="PANTHER" id="PTHR30531">
    <property type="entry name" value="FLAGELLAR BIOSYNTHETIC PROTEIN FLHB"/>
    <property type="match status" value="1"/>
</dbReference>
<keyword evidence="7 13" id="KW-1005">Bacterial flagellum biogenesis</keyword>
<dbReference type="Pfam" id="PF01312">
    <property type="entry name" value="Bac_export_2"/>
    <property type="match status" value="1"/>
</dbReference>
<keyword evidence="15" id="KW-0969">Cilium</keyword>
<dbReference type="EMBL" id="JBHSAF010000007">
    <property type="protein sequence ID" value="MFC3913474.1"/>
    <property type="molecule type" value="Genomic_DNA"/>
</dbReference>
<evidence type="ECO:0000256" key="14">
    <source>
        <dbReference type="SAM" id="MobiDB-lite"/>
    </source>
</evidence>
<evidence type="ECO:0000256" key="5">
    <source>
        <dbReference type="ARBA" id="ARBA00022475"/>
    </source>
</evidence>
<keyword evidence="11 13" id="KW-1006">Bacterial flagellum protein export</keyword>
<evidence type="ECO:0000256" key="11">
    <source>
        <dbReference type="ARBA" id="ARBA00023225"/>
    </source>
</evidence>
<dbReference type="Gene3D" id="6.10.250.2080">
    <property type="match status" value="1"/>
</dbReference>
<keyword evidence="8 13" id="KW-0653">Protein transport</keyword>
<dbReference type="Gene3D" id="3.40.1690.10">
    <property type="entry name" value="secretion proteins EscU"/>
    <property type="match status" value="1"/>
</dbReference>
<evidence type="ECO:0000256" key="13">
    <source>
        <dbReference type="RuleBase" id="RU364091"/>
    </source>
</evidence>
<proteinExistence type="inferred from homology"/>
<keyword evidence="10 13" id="KW-0472">Membrane</keyword>
<sequence length="380" mass="42803">MSNASSQDKTEQPSARKRRQAREQGQVARSKELASAGLMLFGGLAMFWLVPRFGDLFMRLMQGPATFDWKGARSPAMMTRWLGEALIDMLWTLLPLFLLLGGLLIALSMVPGGMVLAWGNLLPKFSKLNPISGLKRMFSSHSLMELLKSFLKITLLGGTLAALLHHYWPQLLLMNRQPPSVALQQGLHILALAFVIFGCVLMLVALLDVPYQHWSLLRQLRMTKQEVRDEHKSTEGNPEIKRRIRQVQMMFARARIEKRVPTADVVIVNPTHYAVAICYDPKRAKAPYVIAKGVDSMALRIRDVANRHKRTVLTIPDLTRAIYYSTRIDQEVPAALYTAVAYVLNHVLQLEAYRAGRGRAPRPLPLLPIPPDLHKPRGTP</sequence>
<keyword evidence="9 13" id="KW-1133">Transmembrane helix</keyword>
<evidence type="ECO:0000256" key="12">
    <source>
        <dbReference type="ARBA" id="ARBA00025078"/>
    </source>
</evidence>
<dbReference type="InterPro" id="IPR029025">
    <property type="entry name" value="T3SS_substrate_exporter_C"/>
</dbReference>
<protein>
    <recommendedName>
        <fullName evidence="3 13">Flagellar biosynthetic protein FlhB</fullName>
    </recommendedName>
</protein>
<keyword evidence="16" id="KW-1185">Reference proteome</keyword>
<dbReference type="InterPro" id="IPR006136">
    <property type="entry name" value="FlhB"/>
</dbReference>
<dbReference type="PRINTS" id="PR00950">
    <property type="entry name" value="TYPE3IMSPROT"/>
</dbReference>
<evidence type="ECO:0000256" key="2">
    <source>
        <dbReference type="ARBA" id="ARBA00010690"/>
    </source>
</evidence>
<evidence type="ECO:0000256" key="1">
    <source>
        <dbReference type="ARBA" id="ARBA00004651"/>
    </source>
</evidence>
<reference evidence="16" key="1">
    <citation type="journal article" date="2019" name="Int. J. Syst. Evol. Microbiol.">
        <title>The Global Catalogue of Microorganisms (GCM) 10K type strain sequencing project: providing services to taxonomists for standard genome sequencing and annotation.</title>
        <authorList>
            <consortium name="The Broad Institute Genomics Platform"/>
            <consortium name="The Broad Institute Genome Sequencing Center for Infectious Disease"/>
            <person name="Wu L."/>
            <person name="Ma J."/>
        </authorList>
    </citation>
    <scope>NUCLEOTIDE SEQUENCE [LARGE SCALE GENOMIC DNA]</scope>
    <source>
        <strain evidence="16">CCUG 54939</strain>
    </source>
</reference>
<name>A0ABV8CNH1_9GAMM</name>
<comment type="caution">
    <text evidence="15">The sequence shown here is derived from an EMBL/GenBank/DDBJ whole genome shotgun (WGS) entry which is preliminary data.</text>
</comment>
<keyword evidence="6 13" id="KW-0812">Transmembrane</keyword>
<comment type="similarity">
    <text evidence="2 13">Belongs to the type III secretion exporter family.</text>
</comment>
<evidence type="ECO:0000256" key="4">
    <source>
        <dbReference type="ARBA" id="ARBA00022448"/>
    </source>
</evidence>
<dbReference type="SUPFAM" id="SSF160544">
    <property type="entry name" value="EscU C-terminal domain-like"/>
    <property type="match status" value="1"/>
</dbReference>
<accession>A0ABV8CNH1</accession>
<evidence type="ECO:0000256" key="3">
    <source>
        <dbReference type="ARBA" id="ARBA00021622"/>
    </source>
</evidence>
<feature type="transmembrane region" description="Helical" evidence="13">
    <location>
        <begin position="143"/>
        <end position="168"/>
    </location>
</feature>
<comment type="subcellular location">
    <subcellularLocation>
        <location evidence="1">Cell membrane</location>
        <topology evidence="1">Multi-pass membrane protein</topology>
    </subcellularLocation>
</comment>
<evidence type="ECO:0000313" key="15">
    <source>
        <dbReference type="EMBL" id="MFC3913474.1"/>
    </source>
</evidence>
<evidence type="ECO:0000256" key="10">
    <source>
        <dbReference type="ARBA" id="ARBA00023136"/>
    </source>
</evidence>
<dbReference type="NCBIfam" id="TIGR00328">
    <property type="entry name" value="flhB"/>
    <property type="match status" value="1"/>
</dbReference>
<evidence type="ECO:0000256" key="9">
    <source>
        <dbReference type="ARBA" id="ARBA00022989"/>
    </source>
</evidence>
<evidence type="ECO:0000313" key="16">
    <source>
        <dbReference type="Proteomes" id="UP001595692"/>
    </source>
</evidence>
<keyword evidence="4 13" id="KW-0813">Transport</keyword>
<dbReference type="RefSeq" id="WP_377151824.1">
    <property type="nucleotide sequence ID" value="NZ_JBHSAF010000007.1"/>
</dbReference>
<keyword evidence="5 13" id="KW-1003">Cell membrane</keyword>
<feature type="transmembrane region" description="Helical" evidence="13">
    <location>
        <begin position="33"/>
        <end position="51"/>
    </location>
</feature>
<dbReference type="PANTHER" id="PTHR30531:SF12">
    <property type="entry name" value="FLAGELLAR BIOSYNTHETIC PROTEIN FLHB"/>
    <property type="match status" value="1"/>
</dbReference>
<evidence type="ECO:0000256" key="6">
    <source>
        <dbReference type="ARBA" id="ARBA00022692"/>
    </source>
</evidence>
<feature type="transmembrane region" description="Helical" evidence="13">
    <location>
        <begin position="96"/>
        <end position="122"/>
    </location>
</feature>
<gene>
    <name evidence="13 15" type="primary">flhB</name>
    <name evidence="15" type="ORF">ACFOSS_08355</name>
</gene>
<feature type="region of interest" description="Disordered" evidence="14">
    <location>
        <begin position="1"/>
        <end position="28"/>
    </location>
</feature>
<evidence type="ECO:0000256" key="8">
    <source>
        <dbReference type="ARBA" id="ARBA00022927"/>
    </source>
</evidence>
<dbReference type="InterPro" id="IPR006135">
    <property type="entry name" value="T3SS_substrate_exporter"/>
</dbReference>
<organism evidence="15 16">
    <name type="scientific">Pseudaeromonas sharmana</name>
    <dbReference type="NCBI Taxonomy" id="328412"/>
    <lineage>
        <taxon>Bacteria</taxon>
        <taxon>Pseudomonadati</taxon>
        <taxon>Pseudomonadota</taxon>
        <taxon>Gammaproteobacteria</taxon>
        <taxon>Aeromonadales</taxon>
        <taxon>Aeromonadaceae</taxon>
        <taxon>Pseudaeromonas</taxon>
    </lineage>
</organism>
<dbReference type="Proteomes" id="UP001595692">
    <property type="component" value="Unassembled WGS sequence"/>
</dbReference>
<comment type="function">
    <text evidence="12 13">Required for formation of the rod structure in the basal body of the flagellar apparatus. Together with FliI and FliH, may constitute the export apparatus of flagellin.</text>
</comment>
<evidence type="ECO:0000256" key="7">
    <source>
        <dbReference type="ARBA" id="ARBA00022795"/>
    </source>
</evidence>
<keyword evidence="15" id="KW-0966">Cell projection</keyword>
<keyword evidence="15" id="KW-0282">Flagellum</keyword>
<feature type="transmembrane region" description="Helical" evidence="13">
    <location>
        <begin position="188"/>
        <end position="211"/>
    </location>
</feature>